<dbReference type="PROSITE" id="PS01180">
    <property type="entry name" value="CUB"/>
    <property type="match status" value="1"/>
</dbReference>
<sequence length="151" mass="16992">MGYLTARSTPQTLLSPGYPFNYENNENCGWLISTPDPNKRIQVEVVSLQLGNWEAGECEDYLQLADGKDKDSARVMGTWCDPVQFQVKTSGQHLLVTFVSDAHVTGPGFALKYYHIHEYKSQCDPYGVRPLSVGATPIFVELPMYTSRLQR</sequence>
<dbReference type="EMBL" id="JAWDGP010003350">
    <property type="protein sequence ID" value="KAK3775194.1"/>
    <property type="molecule type" value="Genomic_DNA"/>
</dbReference>
<feature type="non-terminal residue" evidence="5">
    <location>
        <position position="1"/>
    </location>
</feature>
<reference evidence="5" key="1">
    <citation type="journal article" date="2023" name="G3 (Bethesda)">
        <title>A reference genome for the long-term kleptoplast-retaining sea slug Elysia crispata morphotype clarki.</title>
        <authorList>
            <person name="Eastman K.E."/>
            <person name="Pendleton A.L."/>
            <person name="Shaikh M.A."/>
            <person name="Suttiyut T."/>
            <person name="Ogas R."/>
            <person name="Tomko P."/>
            <person name="Gavelis G."/>
            <person name="Widhalm J.R."/>
            <person name="Wisecaver J.H."/>
        </authorList>
    </citation>
    <scope>NUCLEOTIDE SEQUENCE</scope>
    <source>
        <strain evidence="5">ECLA1</strain>
    </source>
</reference>
<feature type="domain" description="CUB" evidence="4">
    <location>
        <begin position="1"/>
        <end position="116"/>
    </location>
</feature>
<evidence type="ECO:0000313" key="6">
    <source>
        <dbReference type="Proteomes" id="UP001283361"/>
    </source>
</evidence>
<evidence type="ECO:0000259" key="4">
    <source>
        <dbReference type="PROSITE" id="PS01180"/>
    </source>
</evidence>
<keyword evidence="1" id="KW-0677">Repeat</keyword>
<keyword evidence="6" id="KW-1185">Reference proteome</keyword>
<gene>
    <name evidence="5" type="ORF">RRG08_017315</name>
</gene>
<organism evidence="5 6">
    <name type="scientific">Elysia crispata</name>
    <name type="common">lettuce slug</name>
    <dbReference type="NCBI Taxonomy" id="231223"/>
    <lineage>
        <taxon>Eukaryota</taxon>
        <taxon>Metazoa</taxon>
        <taxon>Spiralia</taxon>
        <taxon>Lophotrochozoa</taxon>
        <taxon>Mollusca</taxon>
        <taxon>Gastropoda</taxon>
        <taxon>Heterobranchia</taxon>
        <taxon>Euthyneura</taxon>
        <taxon>Panpulmonata</taxon>
        <taxon>Sacoglossa</taxon>
        <taxon>Placobranchoidea</taxon>
        <taxon>Plakobranchidae</taxon>
        <taxon>Elysia</taxon>
    </lineage>
</organism>
<protein>
    <recommendedName>
        <fullName evidence="4">CUB domain-containing protein</fullName>
    </recommendedName>
</protein>
<dbReference type="CDD" id="cd00041">
    <property type="entry name" value="CUB"/>
    <property type="match status" value="1"/>
</dbReference>
<dbReference type="SMART" id="SM00042">
    <property type="entry name" value="CUB"/>
    <property type="match status" value="1"/>
</dbReference>
<dbReference type="Gene3D" id="2.60.120.290">
    <property type="entry name" value="Spermadhesin, CUB domain"/>
    <property type="match status" value="1"/>
</dbReference>
<comment type="caution">
    <text evidence="5">The sequence shown here is derived from an EMBL/GenBank/DDBJ whole genome shotgun (WGS) entry which is preliminary data.</text>
</comment>
<dbReference type="InterPro" id="IPR035914">
    <property type="entry name" value="Sperma_CUB_dom_sf"/>
</dbReference>
<accession>A0AAE0ZT86</accession>
<dbReference type="SUPFAM" id="SSF49854">
    <property type="entry name" value="Spermadhesin, CUB domain"/>
    <property type="match status" value="1"/>
</dbReference>
<proteinExistence type="predicted"/>
<comment type="caution">
    <text evidence="3">Lacks conserved residue(s) required for the propagation of feature annotation.</text>
</comment>
<dbReference type="Proteomes" id="UP001283361">
    <property type="component" value="Unassembled WGS sequence"/>
</dbReference>
<dbReference type="Pfam" id="PF00431">
    <property type="entry name" value="CUB"/>
    <property type="match status" value="1"/>
</dbReference>
<dbReference type="InterPro" id="IPR000859">
    <property type="entry name" value="CUB_dom"/>
</dbReference>
<dbReference type="AlphaFoldDB" id="A0AAE0ZT86"/>
<dbReference type="PANTHER" id="PTHR24251">
    <property type="entry name" value="OVOCHYMASE-RELATED"/>
    <property type="match status" value="1"/>
</dbReference>
<evidence type="ECO:0000256" key="2">
    <source>
        <dbReference type="ARBA" id="ARBA00023157"/>
    </source>
</evidence>
<evidence type="ECO:0000256" key="3">
    <source>
        <dbReference type="PROSITE-ProRule" id="PRU00059"/>
    </source>
</evidence>
<keyword evidence="2" id="KW-1015">Disulfide bond</keyword>
<name>A0AAE0ZT86_9GAST</name>
<evidence type="ECO:0000313" key="5">
    <source>
        <dbReference type="EMBL" id="KAK3775194.1"/>
    </source>
</evidence>
<evidence type="ECO:0000256" key="1">
    <source>
        <dbReference type="ARBA" id="ARBA00022737"/>
    </source>
</evidence>